<proteinExistence type="predicted"/>
<name>A0A3S5AXQ7_9PLAT</name>
<evidence type="ECO:0000256" key="1">
    <source>
        <dbReference type="SAM" id="SignalP"/>
    </source>
</evidence>
<dbReference type="EMBL" id="CAAALY010264494">
    <property type="protein sequence ID" value="VEL40328.1"/>
    <property type="molecule type" value="Genomic_DNA"/>
</dbReference>
<gene>
    <name evidence="2" type="ORF">PXEA_LOCUS33768</name>
</gene>
<dbReference type="Proteomes" id="UP000784294">
    <property type="component" value="Unassembled WGS sequence"/>
</dbReference>
<keyword evidence="1" id="KW-0732">Signal</keyword>
<evidence type="ECO:0008006" key="4">
    <source>
        <dbReference type="Google" id="ProtNLM"/>
    </source>
</evidence>
<feature type="chain" id="PRO_5018522456" description="Secreted protein" evidence="1">
    <location>
        <begin position="19"/>
        <end position="101"/>
    </location>
</feature>
<reference evidence="2" key="1">
    <citation type="submission" date="2018-11" db="EMBL/GenBank/DDBJ databases">
        <authorList>
            <consortium name="Pathogen Informatics"/>
        </authorList>
    </citation>
    <scope>NUCLEOTIDE SEQUENCE</scope>
</reference>
<protein>
    <recommendedName>
        <fullName evidence="4">Secreted protein</fullName>
    </recommendedName>
</protein>
<accession>A0A3S5AXQ7</accession>
<evidence type="ECO:0000313" key="2">
    <source>
        <dbReference type="EMBL" id="VEL40328.1"/>
    </source>
</evidence>
<keyword evidence="3" id="KW-1185">Reference proteome</keyword>
<dbReference type="AlphaFoldDB" id="A0A3S5AXQ7"/>
<feature type="signal peptide" evidence="1">
    <location>
        <begin position="1"/>
        <end position="18"/>
    </location>
</feature>
<organism evidence="2 3">
    <name type="scientific">Protopolystoma xenopodis</name>
    <dbReference type="NCBI Taxonomy" id="117903"/>
    <lineage>
        <taxon>Eukaryota</taxon>
        <taxon>Metazoa</taxon>
        <taxon>Spiralia</taxon>
        <taxon>Lophotrochozoa</taxon>
        <taxon>Platyhelminthes</taxon>
        <taxon>Monogenea</taxon>
        <taxon>Polyopisthocotylea</taxon>
        <taxon>Polystomatidea</taxon>
        <taxon>Polystomatidae</taxon>
        <taxon>Protopolystoma</taxon>
    </lineage>
</organism>
<comment type="caution">
    <text evidence="2">The sequence shown here is derived from an EMBL/GenBank/DDBJ whole genome shotgun (WGS) entry which is preliminary data.</text>
</comment>
<sequence length="101" mass="11338">MLSAQICLIFLLLTHLHTQPELSSPRGALQSTKVGQHFVISQTTFQPAHIASARFALSIFRLDLAAITNDSVLLHIPKWLIRSHLVHNNRSSYALLPVAFW</sequence>
<evidence type="ECO:0000313" key="3">
    <source>
        <dbReference type="Proteomes" id="UP000784294"/>
    </source>
</evidence>